<sequence length="318" mass="35840">MDHTVHDSLEPFPRKDGDGDEKKVEPGELLEKSWFFGNLLDRKPRMLRSLSDPCASSNPRHEILPGKSYDETYKSIKKLTGPDGSRKSNLIRAPSLPPCLERKDQNPATRGSTDIGRRQSNRKMMLSDNNLVRAPSLPVPTALAAEEFHDEETEFSMGKLIRQASLSSSKTIPPRTSPAKGVAPRSGLSRHLSITKQDADMVKVAVGLEKVRPQRQMNRLKPQKSLSYLESKELQGFRDLGFDFDKKDLNPTVVSIIPGLQEKKRIEDDEEKNRTRPYLSEAWNSAPMAPKWGGKRSKEDNIKAQIKFWARAVASNVR</sequence>
<gene>
    <name evidence="2" type="ORF">Slati_2079100</name>
</gene>
<reference evidence="2" key="2">
    <citation type="journal article" date="2024" name="Plant">
        <title>Genomic evolution and insights into agronomic trait innovations of Sesamum species.</title>
        <authorList>
            <person name="Miao H."/>
            <person name="Wang L."/>
            <person name="Qu L."/>
            <person name="Liu H."/>
            <person name="Sun Y."/>
            <person name="Le M."/>
            <person name="Wang Q."/>
            <person name="Wei S."/>
            <person name="Zheng Y."/>
            <person name="Lin W."/>
            <person name="Duan Y."/>
            <person name="Cao H."/>
            <person name="Xiong S."/>
            <person name="Wang X."/>
            <person name="Wei L."/>
            <person name="Li C."/>
            <person name="Ma Q."/>
            <person name="Ju M."/>
            <person name="Zhao R."/>
            <person name="Li G."/>
            <person name="Mu C."/>
            <person name="Tian Q."/>
            <person name="Mei H."/>
            <person name="Zhang T."/>
            <person name="Gao T."/>
            <person name="Zhang H."/>
        </authorList>
    </citation>
    <scope>NUCLEOTIDE SEQUENCE</scope>
    <source>
        <strain evidence="2">KEN1</strain>
    </source>
</reference>
<organism evidence="2">
    <name type="scientific">Sesamum latifolium</name>
    <dbReference type="NCBI Taxonomy" id="2727402"/>
    <lineage>
        <taxon>Eukaryota</taxon>
        <taxon>Viridiplantae</taxon>
        <taxon>Streptophyta</taxon>
        <taxon>Embryophyta</taxon>
        <taxon>Tracheophyta</taxon>
        <taxon>Spermatophyta</taxon>
        <taxon>Magnoliopsida</taxon>
        <taxon>eudicotyledons</taxon>
        <taxon>Gunneridae</taxon>
        <taxon>Pentapetalae</taxon>
        <taxon>asterids</taxon>
        <taxon>lamiids</taxon>
        <taxon>Lamiales</taxon>
        <taxon>Pedaliaceae</taxon>
        <taxon>Sesamum</taxon>
    </lineage>
</organism>
<name>A0AAW2WRI9_9LAMI</name>
<dbReference type="PANTHER" id="PTHR33785:SF5">
    <property type="entry name" value="SERINE_ARGININE REPETITIVE MATRIX PROTEIN"/>
    <property type="match status" value="1"/>
</dbReference>
<feature type="region of interest" description="Disordered" evidence="1">
    <location>
        <begin position="166"/>
        <end position="188"/>
    </location>
</feature>
<evidence type="ECO:0000256" key="1">
    <source>
        <dbReference type="SAM" id="MobiDB-lite"/>
    </source>
</evidence>
<evidence type="ECO:0000313" key="2">
    <source>
        <dbReference type="EMBL" id="KAL0443564.1"/>
    </source>
</evidence>
<dbReference type="PANTHER" id="PTHR33785">
    <property type="entry name" value="OS06G0550800 PROTEIN"/>
    <property type="match status" value="1"/>
</dbReference>
<feature type="region of interest" description="Disordered" evidence="1">
    <location>
        <begin position="49"/>
        <end position="121"/>
    </location>
</feature>
<feature type="compositionally biased region" description="Basic and acidic residues" evidence="1">
    <location>
        <begin position="265"/>
        <end position="274"/>
    </location>
</feature>
<comment type="caution">
    <text evidence="2">The sequence shown here is derived from an EMBL/GenBank/DDBJ whole genome shotgun (WGS) entry which is preliminary data.</text>
</comment>
<reference evidence="2" key="1">
    <citation type="submission" date="2020-06" db="EMBL/GenBank/DDBJ databases">
        <authorList>
            <person name="Li T."/>
            <person name="Hu X."/>
            <person name="Zhang T."/>
            <person name="Song X."/>
            <person name="Zhang H."/>
            <person name="Dai N."/>
            <person name="Sheng W."/>
            <person name="Hou X."/>
            <person name="Wei L."/>
        </authorList>
    </citation>
    <scope>NUCLEOTIDE SEQUENCE</scope>
    <source>
        <strain evidence="2">KEN1</strain>
        <tissue evidence="2">Leaf</tissue>
    </source>
</reference>
<protein>
    <submittedName>
        <fullName evidence="2">Uncharacterized protein</fullName>
    </submittedName>
</protein>
<feature type="compositionally biased region" description="Basic and acidic residues" evidence="1">
    <location>
        <begin position="59"/>
        <end position="74"/>
    </location>
</feature>
<dbReference type="EMBL" id="JACGWN010000007">
    <property type="protein sequence ID" value="KAL0443564.1"/>
    <property type="molecule type" value="Genomic_DNA"/>
</dbReference>
<proteinExistence type="predicted"/>
<accession>A0AAW2WRI9</accession>
<dbReference type="AlphaFoldDB" id="A0AAW2WRI9"/>
<feature type="region of interest" description="Disordered" evidence="1">
    <location>
        <begin position="265"/>
        <end position="298"/>
    </location>
</feature>
<feature type="region of interest" description="Disordered" evidence="1">
    <location>
        <begin position="1"/>
        <end position="26"/>
    </location>
</feature>